<keyword evidence="4" id="KW-1003">Cell membrane</keyword>
<feature type="transmembrane region" description="Helical" evidence="14">
    <location>
        <begin position="87"/>
        <end position="109"/>
    </location>
</feature>
<dbReference type="InterPro" id="IPR050277">
    <property type="entry name" value="Sodium:Solute_Symporter"/>
</dbReference>
<dbReference type="EMBL" id="JARGYU010000002">
    <property type="protein sequence ID" value="MDZ5761467.1"/>
    <property type="molecule type" value="Genomic_DNA"/>
</dbReference>
<dbReference type="Pfam" id="PF00474">
    <property type="entry name" value="SSF"/>
    <property type="match status" value="1"/>
</dbReference>
<evidence type="ECO:0000256" key="13">
    <source>
        <dbReference type="RuleBase" id="RU362091"/>
    </source>
</evidence>
<evidence type="ECO:0000256" key="2">
    <source>
        <dbReference type="ARBA" id="ARBA00006434"/>
    </source>
</evidence>
<organism evidence="15 16">
    <name type="scientific">Lyticum sinuosum</name>
    <dbReference type="NCBI Taxonomy" id="1332059"/>
    <lineage>
        <taxon>Bacteria</taxon>
        <taxon>Pseudomonadati</taxon>
        <taxon>Pseudomonadota</taxon>
        <taxon>Alphaproteobacteria</taxon>
        <taxon>Rickettsiales</taxon>
        <taxon>Lyticum</taxon>
    </lineage>
</organism>
<keyword evidence="10 14" id="KW-0472">Membrane</keyword>
<proteinExistence type="inferred from homology"/>
<feature type="transmembrane region" description="Helical" evidence="14">
    <location>
        <begin position="20"/>
        <end position="38"/>
    </location>
</feature>
<evidence type="ECO:0000256" key="1">
    <source>
        <dbReference type="ARBA" id="ARBA00004651"/>
    </source>
</evidence>
<dbReference type="Gene3D" id="1.20.1730.10">
    <property type="entry name" value="Sodium/glucose cotransporter"/>
    <property type="match status" value="1"/>
</dbReference>
<comment type="caution">
    <text evidence="15">The sequence shown here is derived from an EMBL/GenBank/DDBJ whole genome shotgun (WGS) entry which is preliminary data.</text>
</comment>
<keyword evidence="16" id="KW-1185">Reference proteome</keyword>
<evidence type="ECO:0000256" key="14">
    <source>
        <dbReference type="SAM" id="Phobius"/>
    </source>
</evidence>
<dbReference type="GO" id="GO:0015293">
    <property type="term" value="F:symporter activity"/>
    <property type="evidence" value="ECO:0007669"/>
    <property type="project" value="UniProtKB-KW"/>
</dbReference>
<dbReference type="PROSITE" id="PS50283">
    <property type="entry name" value="NA_SOLUT_SYMP_3"/>
    <property type="match status" value="1"/>
</dbReference>
<evidence type="ECO:0000256" key="5">
    <source>
        <dbReference type="ARBA" id="ARBA00022692"/>
    </source>
</evidence>
<feature type="transmembrane region" description="Helical" evidence="14">
    <location>
        <begin position="283"/>
        <end position="303"/>
    </location>
</feature>
<dbReference type="PANTHER" id="PTHR48086">
    <property type="entry name" value="SODIUM/PROLINE SYMPORTER-RELATED"/>
    <property type="match status" value="1"/>
</dbReference>
<dbReference type="InterPro" id="IPR038377">
    <property type="entry name" value="Na/Glc_symporter_sf"/>
</dbReference>
<gene>
    <name evidence="15" type="ORF">Lyticum_00648</name>
</gene>
<keyword evidence="5 14" id="KW-0812">Transmembrane</keyword>
<feature type="transmembrane region" description="Helical" evidence="14">
    <location>
        <begin position="427"/>
        <end position="445"/>
    </location>
</feature>
<reference evidence="15" key="1">
    <citation type="submission" date="2023-02" db="EMBL/GenBank/DDBJ databases">
        <title>Host association and intracellularity evolved multiple times independently in the Rickettsiales.</title>
        <authorList>
            <person name="Castelli M."/>
            <person name="Nardi T."/>
            <person name="Gammuto L."/>
            <person name="Bellinzona G."/>
            <person name="Sabaneyeva E."/>
            <person name="Potekhin A."/>
            <person name="Serra V."/>
            <person name="Petroni G."/>
            <person name="Sassera D."/>
        </authorList>
    </citation>
    <scope>NUCLEOTIDE SEQUENCE</scope>
    <source>
        <strain evidence="15">USBL-36I1</strain>
    </source>
</reference>
<evidence type="ECO:0000256" key="4">
    <source>
        <dbReference type="ARBA" id="ARBA00022475"/>
    </source>
</evidence>
<feature type="transmembrane region" description="Helical" evidence="14">
    <location>
        <begin position="162"/>
        <end position="184"/>
    </location>
</feature>
<keyword evidence="9" id="KW-0406">Ion transport</keyword>
<dbReference type="InterPro" id="IPR001734">
    <property type="entry name" value="Na/solute_symporter"/>
</dbReference>
<keyword evidence="3" id="KW-0813">Transport</keyword>
<evidence type="ECO:0000256" key="8">
    <source>
        <dbReference type="ARBA" id="ARBA00023053"/>
    </source>
</evidence>
<keyword evidence="7 14" id="KW-1133">Transmembrane helix</keyword>
<evidence type="ECO:0000256" key="12">
    <source>
        <dbReference type="ARBA" id="ARBA00033708"/>
    </source>
</evidence>
<evidence type="ECO:0000313" key="16">
    <source>
        <dbReference type="Proteomes" id="UP001289135"/>
    </source>
</evidence>
<dbReference type="Proteomes" id="UP001289135">
    <property type="component" value="Unassembled WGS sequence"/>
</dbReference>
<protein>
    <submittedName>
        <fullName evidence="15">Sodium:alanine symporter family protein</fullName>
    </submittedName>
</protein>
<evidence type="ECO:0000256" key="11">
    <source>
        <dbReference type="ARBA" id="ARBA00023201"/>
    </source>
</evidence>
<keyword evidence="8" id="KW-0915">Sodium</keyword>
<dbReference type="RefSeq" id="WP_322498889.1">
    <property type="nucleotide sequence ID" value="NZ_JARGYU010000002.1"/>
</dbReference>
<comment type="catalytic activity">
    <reaction evidence="12">
        <text>L-proline(in) + Na(+)(in) = L-proline(out) + Na(+)(out)</text>
        <dbReference type="Rhea" id="RHEA:28967"/>
        <dbReference type="ChEBI" id="CHEBI:29101"/>
        <dbReference type="ChEBI" id="CHEBI:60039"/>
    </reaction>
</comment>
<feature type="transmembrane region" description="Helical" evidence="14">
    <location>
        <begin position="403"/>
        <end position="420"/>
    </location>
</feature>
<dbReference type="AlphaFoldDB" id="A0AAE4VLI0"/>
<feature type="transmembrane region" description="Helical" evidence="14">
    <location>
        <begin position="245"/>
        <end position="262"/>
    </location>
</feature>
<feature type="transmembrane region" description="Helical" evidence="14">
    <location>
        <begin position="135"/>
        <end position="156"/>
    </location>
</feature>
<dbReference type="GO" id="GO:0005886">
    <property type="term" value="C:plasma membrane"/>
    <property type="evidence" value="ECO:0007669"/>
    <property type="project" value="UniProtKB-SubCell"/>
</dbReference>
<accession>A0AAE4VLI0</accession>
<dbReference type="PANTHER" id="PTHR48086:SF3">
    <property type="entry name" value="SODIUM_PROLINE SYMPORTER"/>
    <property type="match status" value="1"/>
</dbReference>
<evidence type="ECO:0000313" key="15">
    <source>
        <dbReference type="EMBL" id="MDZ5761467.1"/>
    </source>
</evidence>
<evidence type="ECO:0000256" key="6">
    <source>
        <dbReference type="ARBA" id="ARBA00022847"/>
    </source>
</evidence>
<evidence type="ECO:0000256" key="10">
    <source>
        <dbReference type="ARBA" id="ARBA00023136"/>
    </source>
</evidence>
<dbReference type="CDD" id="cd10322">
    <property type="entry name" value="SLC5sbd"/>
    <property type="match status" value="1"/>
</dbReference>
<evidence type="ECO:0000256" key="9">
    <source>
        <dbReference type="ARBA" id="ARBA00023065"/>
    </source>
</evidence>
<feature type="transmembrane region" description="Helical" evidence="14">
    <location>
        <begin position="370"/>
        <end position="391"/>
    </location>
</feature>
<name>A0AAE4VLI0_9RICK</name>
<feature type="transmembrane region" description="Helical" evidence="14">
    <location>
        <begin position="59"/>
        <end position="81"/>
    </location>
</feature>
<keyword evidence="6" id="KW-0769">Symport</keyword>
<comment type="similarity">
    <text evidence="2 13">Belongs to the sodium:solute symporter (SSF) (TC 2.A.21) family.</text>
</comment>
<keyword evidence="11" id="KW-0739">Sodium transport</keyword>
<feature type="transmembrane region" description="Helical" evidence="14">
    <location>
        <begin position="196"/>
        <end position="217"/>
    </location>
</feature>
<sequence>MPLNQNNYYLSCSNLSIEDILIIVAYLIFCLLIGLSKISSIKTIRCYALGSKDDSIISTVFLVTTLFSTYIGARMTIGVIGRTYESGLVYGIAQIVRPAFWLVTGFVFAKNISKFKGCLSLSDIMEKMYGISGKWIINIFSLPLSCGILAAQVLAMGKMFEYFIGTSQIIGVLCGMIVLIIYSVFGGVRAVIVTDFAQFIILFIAFPISAYVIYYAAGGWEIILANLPDTHKSIDFSNKNNITELVSFISYCLLPCTAATYIQRMLISGNEQQIKKIMKINAILTLPLIIVLLIISLSIKSVAPNLERADIAMFYAIDKFLPVGVRGLVIAGILAVIMSSADSWLNTTGIMLAHDVVKKMKPSISDRTELIIAKYSSGLVGFIAITIALNAKSLLSLLWTIDNFWEPMIIVPLCAGFLDIKITTKEFLCGVIFSIIGVITSANILRGNYDIVTLVIGLLFNIIGVITMRYLFKFVKNDFFKKNY</sequence>
<evidence type="ECO:0000256" key="7">
    <source>
        <dbReference type="ARBA" id="ARBA00022989"/>
    </source>
</evidence>
<feature type="transmembrane region" description="Helical" evidence="14">
    <location>
        <begin position="323"/>
        <end position="341"/>
    </location>
</feature>
<dbReference type="GO" id="GO:0006814">
    <property type="term" value="P:sodium ion transport"/>
    <property type="evidence" value="ECO:0007669"/>
    <property type="project" value="UniProtKB-KW"/>
</dbReference>
<evidence type="ECO:0000256" key="3">
    <source>
        <dbReference type="ARBA" id="ARBA00022448"/>
    </source>
</evidence>
<feature type="transmembrane region" description="Helical" evidence="14">
    <location>
        <begin position="451"/>
        <end position="472"/>
    </location>
</feature>
<comment type="subcellular location">
    <subcellularLocation>
        <location evidence="1">Cell membrane</location>
        <topology evidence="1">Multi-pass membrane protein</topology>
    </subcellularLocation>
</comment>